<dbReference type="Gene3D" id="3.10.129.10">
    <property type="entry name" value="Hotdog Thioesterase"/>
    <property type="match status" value="1"/>
</dbReference>
<evidence type="ECO:0000256" key="2">
    <source>
        <dbReference type="SAM" id="MobiDB-lite"/>
    </source>
</evidence>
<feature type="compositionally biased region" description="Basic and acidic residues" evidence="2">
    <location>
        <begin position="252"/>
        <end position="264"/>
    </location>
</feature>
<dbReference type="PANTHER" id="PTHR43841:SF1">
    <property type="entry name" value="3-HYDROXYACYL-THIOESTER DEHYDRATASE X"/>
    <property type="match status" value="1"/>
</dbReference>
<evidence type="ECO:0000259" key="3">
    <source>
        <dbReference type="Pfam" id="PF01575"/>
    </source>
</evidence>
<dbReference type="EMBL" id="BAABGU010000006">
    <property type="protein sequence ID" value="GAA4566179.1"/>
    <property type="molecule type" value="Genomic_DNA"/>
</dbReference>
<name>A0ABP8SDG0_9ACTN</name>
<dbReference type="PANTHER" id="PTHR43841">
    <property type="entry name" value="3-HYDROXYACYL-THIOESTER DEHYDRATASE HTDX-RELATED"/>
    <property type="match status" value="1"/>
</dbReference>
<dbReference type="InterPro" id="IPR002539">
    <property type="entry name" value="MaoC-like_dom"/>
</dbReference>
<dbReference type="InterPro" id="IPR029069">
    <property type="entry name" value="HotDog_dom_sf"/>
</dbReference>
<feature type="domain" description="MaoC-like" evidence="3">
    <location>
        <begin position="277"/>
        <end position="353"/>
    </location>
</feature>
<keyword evidence="5" id="KW-1185">Reference proteome</keyword>
<evidence type="ECO:0000313" key="5">
    <source>
        <dbReference type="Proteomes" id="UP001500307"/>
    </source>
</evidence>
<dbReference type="Proteomes" id="UP001500307">
    <property type="component" value="Unassembled WGS sequence"/>
</dbReference>
<proteinExistence type="inferred from homology"/>
<evidence type="ECO:0000256" key="1">
    <source>
        <dbReference type="ARBA" id="ARBA00005254"/>
    </source>
</evidence>
<accession>A0ABP8SDG0</accession>
<sequence length="377" mass="39453">MARRRDRSADGPAEELTVHELIDGPTQDLSGLHVAATAAAGPDADATRDLSGLAPAAARDPGVEATRDLAAVAPTGGAAAGAGSGSGGAGPDGGGRAVVELPRMPAAGALYRRALLGALPGVGGRRGGTIPAVELTVAGVAVDRAHLADYDRVCGFRLADRLPATYPHVMGFPLALRLMTAPEFPIPLTGVVHVANRITVRRPVEAGERLDFRTYATNLRPHDRGRQLDVVLVGSVDGEEVWRGVSTYLGKERTAGGGARRDPGDPPTPPAPSAHWRLTPRVGTDYARVSGDHNPIHTSRLGARLFGFPRPIAHGMWSKAHCLAALESRLPDGYTVDVAFKLPVPLPSTVAFSARPGWDFALHDARSGRPHLTGTIR</sequence>
<dbReference type="SUPFAM" id="SSF54637">
    <property type="entry name" value="Thioesterase/thiol ester dehydrase-isomerase"/>
    <property type="match status" value="2"/>
</dbReference>
<protein>
    <recommendedName>
        <fullName evidence="3">MaoC-like domain-containing protein</fullName>
    </recommendedName>
</protein>
<feature type="region of interest" description="Disordered" evidence="2">
    <location>
        <begin position="252"/>
        <end position="276"/>
    </location>
</feature>
<comment type="caution">
    <text evidence="4">The sequence shown here is derived from an EMBL/GenBank/DDBJ whole genome shotgun (WGS) entry which is preliminary data.</text>
</comment>
<feature type="region of interest" description="Disordered" evidence="2">
    <location>
        <begin position="1"/>
        <end position="21"/>
    </location>
</feature>
<dbReference type="Pfam" id="PF01575">
    <property type="entry name" value="MaoC_dehydratas"/>
    <property type="match status" value="1"/>
</dbReference>
<reference evidence="5" key="1">
    <citation type="journal article" date="2019" name="Int. J. Syst. Evol. Microbiol.">
        <title>The Global Catalogue of Microorganisms (GCM) 10K type strain sequencing project: providing services to taxonomists for standard genome sequencing and annotation.</title>
        <authorList>
            <consortium name="The Broad Institute Genomics Platform"/>
            <consortium name="The Broad Institute Genome Sequencing Center for Infectious Disease"/>
            <person name="Wu L."/>
            <person name="Ma J."/>
        </authorList>
    </citation>
    <scope>NUCLEOTIDE SEQUENCE [LARGE SCALE GENOMIC DNA]</scope>
    <source>
        <strain evidence="5">JCM 3175</strain>
    </source>
</reference>
<evidence type="ECO:0000313" key="4">
    <source>
        <dbReference type="EMBL" id="GAA4566179.1"/>
    </source>
</evidence>
<organism evidence="4 5">
    <name type="scientific">Micromonospora coerulea</name>
    <dbReference type="NCBI Taxonomy" id="47856"/>
    <lineage>
        <taxon>Bacteria</taxon>
        <taxon>Bacillati</taxon>
        <taxon>Actinomycetota</taxon>
        <taxon>Actinomycetes</taxon>
        <taxon>Micromonosporales</taxon>
        <taxon>Micromonosporaceae</taxon>
        <taxon>Micromonospora</taxon>
    </lineage>
</organism>
<comment type="similarity">
    <text evidence="1">Belongs to the enoyl-CoA hydratase/isomerase family.</text>
</comment>
<gene>
    <name evidence="4" type="ORF">GCM10023176_15820</name>
</gene>